<organism evidence="1 2">
    <name type="scientific">Methylobacterium oryzae</name>
    <dbReference type="NCBI Taxonomy" id="334852"/>
    <lineage>
        <taxon>Bacteria</taxon>
        <taxon>Pseudomonadati</taxon>
        <taxon>Pseudomonadota</taxon>
        <taxon>Alphaproteobacteria</taxon>
        <taxon>Hyphomicrobiales</taxon>
        <taxon>Methylobacteriaceae</taxon>
        <taxon>Methylobacterium</taxon>
    </lineage>
</organism>
<keyword evidence="2" id="KW-1185">Reference proteome</keyword>
<evidence type="ECO:0008006" key="3">
    <source>
        <dbReference type="Google" id="ProtNLM"/>
    </source>
</evidence>
<dbReference type="Proteomes" id="UP001355206">
    <property type="component" value="Unassembled WGS sequence"/>
</dbReference>
<proteinExistence type="predicted"/>
<evidence type="ECO:0000313" key="2">
    <source>
        <dbReference type="Proteomes" id="UP001355206"/>
    </source>
</evidence>
<gene>
    <name evidence="1" type="ORF">MOTC310_29370</name>
</gene>
<protein>
    <recommendedName>
        <fullName evidence="3">TnsA endonuclease N-terminal domain-containing protein</fullName>
    </recommendedName>
</protein>
<accession>A0ABU7TWH0</accession>
<name>A0ABU7TWH0_9HYPH</name>
<dbReference type="EMBL" id="MLCA01000016">
    <property type="protein sequence ID" value="MEE7494305.1"/>
    <property type="molecule type" value="Genomic_DNA"/>
</dbReference>
<evidence type="ECO:0000313" key="1">
    <source>
        <dbReference type="EMBL" id="MEE7494305.1"/>
    </source>
</evidence>
<sequence length="253" mass="28761">MRIDAAEAALRIRTIADIHEDPRGGPVRLIINGRHRKPTGRYHSVKASRSMPWEDRAERMYFWLCEADTAVASYLAQPHGLEIKVAGRKKPLLYYPDIRRDMADGRVEIREIKSRAGKKDLRDPDYELKLHLAAEIYERLGWDFAVLHQAEDIERPRQRFATAQEIQRRRRVRVGTRDRFALIDAIEREGGIAPLGAIVDVLGSEPLGRAKAYAAIVRRIVHVPLDQRLAADTPVSLLRGGLDASRAGLRRRG</sequence>
<reference evidence="1 2" key="1">
    <citation type="journal article" date="2012" name="Genet. Mol. Biol.">
        <title>Analysis of 16S rRNA and mxaF genes revealing insights into Methylobacterium niche-specific plant association.</title>
        <authorList>
            <person name="Dourado M.N."/>
            <person name="Andreote F.D."/>
            <person name="Dini-Andreote F."/>
            <person name="Conti R."/>
            <person name="Araujo J.M."/>
            <person name="Araujo W.L."/>
        </authorList>
    </citation>
    <scope>NUCLEOTIDE SEQUENCE [LARGE SCALE GENOMIC DNA]</scope>
    <source>
        <strain evidence="1 2">TC3-10</strain>
    </source>
</reference>
<comment type="caution">
    <text evidence="1">The sequence shown here is derived from an EMBL/GenBank/DDBJ whole genome shotgun (WGS) entry which is preliminary data.</text>
</comment>